<keyword evidence="7" id="KW-1185">Reference proteome</keyword>
<evidence type="ECO:0000256" key="2">
    <source>
        <dbReference type="ARBA" id="ARBA00022723"/>
    </source>
</evidence>
<evidence type="ECO:0000256" key="3">
    <source>
        <dbReference type="ARBA" id="ARBA00022833"/>
    </source>
</evidence>
<name>A0A8K2A2J4_9CYAN</name>
<keyword evidence="2" id="KW-0479">Metal-binding</keyword>
<feature type="domain" description="CENP-V/GFA" evidence="5">
    <location>
        <begin position="7"/>
        <end position="120"/>
    </location>
</feature>
<dbReference type="EMBL" id="WVIC01000073">
    <property type="protein sequence ID" value="NCJ08746.1"/>
    <property type="molecule type" value="Genomic_DNA"/>
</dbReference>
<reference evidence="6" key="1">
    <citation type="submission" date="2019-12" db="EMBL/GenBank/DDBJ databases">
        <title>High-Quality draft genome sequences of three cyanobacteria isolated from the limestone walls of the Old Cathedral of Coimbra.</title>
        <authorList>
            <person name="Tiago I."/>
            <person name="Soares F."/>
            <person name="Portugal A."/>
        </authorList>
    </citation>
    <scope>NUCLEOTIDE SEQUENCE [LARGE SCALE GENOMIC DNA]</scope>
    <source>
        <strain evidence="6">C</strain>
    </source>
</reference>
<evidence type="ECO:0000259" key="5">
    <source>
        <dbReference type="PROSITE" id="PS51891"/>
    </source>
</evidence>
<sequence>MSNLISGKGSCLCNAVHISAKTMSNKVGACHCTMCQKWAGGPLMAVDCGIDVFIQGEENVTIFNSSEWAERGFCKKCGSNLFYRLKQGNKYFLPVGLLDDVKELILDHQVFIDEKPEYYCFANETHNMTGAEVFAMLVPSNES</sequence>
<dbReference type="PANTHER" id="PTHR33337:SF40">
    <property type="entry name" value="CENP-V_GFA DOMAIN-CONTAINING PROTEIN-RELATED"/>
    <property type="match status" value="1"/>
</dbReference>
<protein>
    <submittedName>
        <fullName evidence="6">GFA family protein</fullName>
    </submittedName>
</protein>
<evidence type="ECO:0000313" key="6">
    <source>
        <dbReference type="EMBL" id="NCJ08746.1"/>
    </source>
</evidence>
<evidence type="ECO:0000256" key="4">
    <source>
        <dbReference type="ARBA" id="ARBA00023239"/>
    </source>
</evidence>
<dbReference type="GO" id="GO:0016846">
    <property type="term" value="F:carbon-sulfur lyase activity"/>
    <property type="evidence" value="ECO:0007669"/>
    <property type="project" value="InterPro"/>
</dbReference>
<dbReference type="SUPFAM" id="SSF51316">
    <property type="entry name" value="Mss4-like"/>
    <property type="match status" value="1"/>
</dbReference>
<dbReference type="PANTHER" id="PTHR33337">
    <property type="entry name" value="GFA DOMAIN-CONTAINING PROTEIN"/>
    <property type="match status" value="1"/>
</dbReference>
<keyword evidence="3" id="KW-0862">Zinc</keyword>
<dbReference type="Proteomes" id="UP000607397">
    <property type="component" value="Unassembled WGS sequence"/>
</dbReference>
<dbReference type="InterPro" id="IPR011057">
    <property type="entry name" value="Mss4-like_sf"/>
</dbReference>
<evidence type="ECO:0000256" key="1">
    <source>
        <dbReference type="ARBA" id="ARBA00005495"/>
    </source>
</evidence>
<dbReference type="Gene3D" id="3.90.1590.10">
    <property type="entry name" value="glutathione-dependent formaldehyde- activating enzyme (gfa)"/>
    <property type="match status" value="1"/>
</dbReference>
<proteinExistence type="inferred from homology"/>
<keyword evidence="4" id="KW-0456">Lyase</keyword>
<comment type="caution">
    <text evidence="6">The sequence shown here is derived from an EMBL/GenBank/DDBJ whole genome shotgun (WGS) entry which is preliminary data.</text>
</comment>
<accession>A0A8K2A2J4</accession>
<organism evidence="6 7">
    <name type="scientific">Petrachloros mirabilis ULC683</name>
    <dbReference type="NCBI Taxonomy" id="2781853"/>
    <lineage>
        <taxon>Bacteria</taxon>
        <taxon>Bacillati</taxon>
        <taxon>Cyanobacteriota</taxon>
        <taxon>Cyanophyceae</taxon>
        <taxon>Synechococcales</taxon>
        <taxon>Petrachlorosaceae</taxon>
        <taxon>Petrachloros</taxon>
        <taxon>Petrachloros mirabilis</taxon>
    </lineage>
</organism>
<dbReference type="GO" id="GO:0046872">
    <property type="term" value="F:metal ion binding"/>
    <property type="evidence" value="ECO:0007669"/>
    <property type="project" value="UniProtKB-KW"/>
</dbReference>
<comment type="similarity">
    <text evidence="1">Belongs to the Gfa family.</text>
</comment>
<dbReference type="InterPro" id="IPR006913">
    <property type="entry name" value="CENP-V/GFA"/>
</dbReference>
<evidence type="ECO:0000313" key="7">
    <source>
        <dbReference type="Proteomes" id="UP000607397"/>
    </source>
</evidence>
<dbReference type="RefSeq" id="WP_161827217.1">
    <property type="nucleotide sequence ID" value="NZ_WVIC01000073.1"/>
</dbReference>
<gene>
    <name evidence="6" type="ORF">GS597_19985</name>
</gene>
<dbReference type="PROSITE" id="PS51891">
    <property type="entry name" value="CENP_V_GFA"/>
    <property type="match status" value="1"/>
</dbReference>
<dbReference type="AlphaFoldDB" id="A0A8K2A2J4"/>
<dbReference type="Pfam" id="PF04828">
    <property type="entry name" value="GFA"/>
    <property type="match status" value="1"/>
</dbReference>